<feature type="non-terminal residue" evidence="1">
    <location>
        <position position="1"/>
    </location>
</feature>
<evidence type="ECO:0000313" key="2">
    <source>
        <dbReference type="Proteomes" id="UP000054279"/>
    </source>
</evidence>
<dbReference type="Gene3D" id="2.60.120.200">
    <property type="match status" value="1"/>
</dbReference>
<gene>
    <name evidence="1" type="ORF">M422DRAFT_93003</name>
</gene>
<dbReference type="EMBL" id="KN837146">
    <property type="protein sequence ID" value="KIJ40102.1"/>
    <property type="molecule type" value="Genomic_DNA"/>
</dbReference>
<sequence>IGCGVQASNTASYGDAFNAAGGGVWATQFDVAGVFIWYWNRSSVPDALKRSSTSKTLNISSWGAPTGSFPSISCDIAKYFGPQRLTLDIDLC</sequence>
<dbReference type="HOGENOM" id="CLU_2419173_0_0_1"/>
<dbReference type="AlphaFoldDB" id="A0A0C9VF94"/>
<reference evidence="1 2" key="1">
    <citation type="submission" date="2014-06" db="EMBL/GenBank/DDBJ databases">
        <title>Evolutionary Origins and Diversification of the Mycorrhizal Mutualists.</title>
        <authorList>
            <consortium name="DOE Joint Genome Institute"/>
            <consortium name="Mycorrhizal Genomics Consortium"/>
            <person name="Kohler A."/>
            <person name="Kuo A."/>
            <person name="Nagy L.G."/>
            <person name="Floudas D."/>
            <person name="Copeland A."/>
            <person name="Barry K.W."/>
            <person name="Cichocki N."/>
            <person name="Veneault-Fourrey C."/>
            <person name="LaButti K."/>
            <person name="Lindquist E.A."/>
            <person name="Lipzen A."/>
            <person name="Lundell T."/>
            <person name="Morin E."/>
            <person name="Murat C."/>
            <person name="Riley R."/>
            <person name="Ohm R."/>
            <person name="Sun H."/>
            <person name="Tunlid A."/>
            <person name="Henrissat B."/>
            <person name="Grigoriev I.V."/>
            <person name="Hibbett D.S."/>
            <person name="Martin F."/>
        </authorList>
    </citation>
    <scope>NUCLEOTIDE SEQUENCE [LARGE SCALE GENOMIC DNA]</scope>
    <source>
        <strain evidence="1 2">SS14</strain>
    </source>
</reference>
<accession>A0A0C9VF94</accession>
<proteinExistence type="predicted"/>
<dbReference type="OrthoDB" id="192832at2759"/>
<dbReference type="Pfam" id="PF26113">
    <property type="entry name" value="GH16_XgeA"/>
    <property type="match status" value="1"/>
</dbReference>
<organism evidence="1 2">
    <name type="scientific">Sphaerobolus stellatus (strain SS14)</name>
    <dbReference type="NCBI Taxonomy" id="990650"/>
    <lineage>
        <taxon>Eukaryota</taxon>
        <taxon>Fungi</taxon>
        <taxon>Dikarya</taxon>
        <taxon>Basidiomycota</taxon>
        <taxon>Agaricomycotina</taxon>
        <taxon>Agaricomycetes</taxon>
        <taxon>Phallomycetidae</taxon>
        <taxon>Geastrales</taxon>
        <taxon>Sphaerobolaceae</taxon>
        <taxon>Sphaerobolus</taxon>
    </lineage>
</organism>
<feature type="non-terminal residue" evidence="1">
    <location>
        <position position="92"/>
    </location>
</feature>
<protein>
    <submittedName>
        <fullName evidence="1">Unplaced genomic scaffold SPHSTscaffold_71, whole genome shotgun sequence</fullName>
    </submittedName>
</protein>
<keyword evidence="2" id="KW-1185">Reference proteome</keyword>
<dbReference type="Proteomes" id="UP000054279">
    <property type="component" value="Unassembled WGS sequence"/>
</dbReference>
<evidence type="ECO:0000313" key="1">
    <source>
        <dbReference type="EMBL" id="KIJ40102.1"/>
    </source>
</evidence>
<name>A0A0C9VF94_SPHS4</name>